<evidence type="ECO:0000313" key="3">
    <source>
        <dbReference type="EMBL" id="GLS26818.1"/>
    </source>
</evidence>
<evidence type="ECO:0000313" key="4">
    <source>
        <dbReference type="Proteomes" id="UP001156870"/>
    </source>
</evidence>
<reference evidence="3 4" key="1">
    <citation type="journal article" date="2014" name="Int. J. Syst. Evol. Microbiol.">
        <title>Complete genome sequence of Corynebacterium casei LMG S-19264T (=DSM 44701T), isolated from a smear-ripened cheese.</title>
        <authorList>
            <consortium name="US DOE Joint Genome Institute (JGI-PGF)"/>
            <person name="Walter F."/>
            <person name="Albersmeier A."/>
            <person name="Kalinowski J."/>
            <person name="Ruckert C."/>
        </authorList>
    </citation>
    <scope>NUCLEOTIDE SEQUENCE [LARGE SCALE GENOMIC DNA]</scope>
    <source>
        <strain evidence="3 4">NBRC 110095</strain>
    </source>
</reference>
<dbReference type="GO" id="GO:0003677">
    <property type="term" value="F:DNA binding"/>
    <property type="evidence" value="ECO:0007669"/>
    <property type="project" value="InterPro"/>
</dbReference>
<comment type="caution">
    <text evidence="3">The sequence shown here is derived from an EMBL/GenBank/DDBJ whole genome shotgun (WGS) entry which is preliminary data.</text>
</comment>
<dbReference type="Pfam" id="PF09722">
    <property type="entry name" value="Xre_MbcA_ParS_C"/>
    <property type="match status" value="1"/>
</dbReference>
<keyword evidence="4" id="KW-1185">Reference proteome</keyword>
<sequence>MSTAPANSITSNPIESADVLAKATLRAAKSLGLSQEELSTVIGRDRSSIHRGLQPTSKPGELALLLIRCYRSLYVLVGGNDDNMKHWFTTSNHHLNGVPKELVTNVQGLSRVTEYLDAIRGKI</sequence>
<evidence type="ECO:0008006" key="5">
    <source>
        <dbReference type="Google" id="ProtNLM"/>
    </source>
</evidence>
<feature type="domain" description="Antitoxin Xre/MbcA/ParS-like toxin-binding" evidence="1">
    <location>
        <begin position="73"/>
        <end position="121"/>
    </location>
</feature>
<dbReference type="Proteomes" id="UP001156870">
    <property type="component" value="Unassembled WGS sequence"/>
</dbReference>
<proteinExistence type="predicted"/>
<accession>A0AA37T8C5</accession>
<dbReference type="AlphaFoldDB" id="A0AA37T8C5"/>
<dbReference type="InterPro" id="IPR024467">
    <property type="entry name" value="Xre/MbcA/ParS-like_toxin-bd"/>
</dbReference>
<organism evidence="3 4">
    <name type="scientific">Marinibactrum halimedae</name>
    <dbReference type="NCBI Taxonomy" id="1444977"/>
    <lineage>
        <taxon>Bacteria</taxon>
        <taxon>Pseudomonadati</taxon>
        <taxon>Pseudomonadota</taxon>
        <taxon>Gammaproteobacteria</taxon>
        <taxon>Cellvibrionales</taxon>
        <taxon>Cellvibrionaceae</taxon>
        <taxon>Marinibactrum</taxon>
    </lineage>
</organism>
<dbReference type="Pfam" id="PF20432">
    <property type="entry name" value="Xre-like-HTH"/>
    <property type="match status" value="1"/>
</dbReference>
<dbReference type="EMBL" id="BSPD01000061">
    <property type="protein sequence ID" value="GLS26818.1"/>
    <property type="molecule type" value="Genomic_DNA"/>
</dbReference>
<dbReference type="InterPro" id="IPR046847">
    <property type="entry name" value="Xre-like_HTH"/>
</dbReference>
<name>A0AA37T8C5_9GAMM</name>
<evidence type="ECO:0000259" key="1">
    <source>
        <dbReference type="Pfam" id="PF09722"/>
    </source>
</evidence>
<protein>
    <recommendedName>
        <fullName evidence="5">DUF2384 domain-containing protein</fullName>
    </recommendedName>
</protein>
<gene>
    <name evidence="3" type="ORF">GCM10007877_25370</name>
</gene>
<evidence type="ECO:0000259" key="2">
    <source>
        <dbReference type="Pfam" id="PF20432"/>
    </source>
</evidence>
<dbReference type="RefSeq" id="WP_232594969.1">
    <property type="nucleotide sequence ID" value="NZ_BSPD01000061.1"/>
</dbReference>
<feature type="domain" description="Antitoxin Xre-like helix-turn-helix" evidence="2">
    <location>
        <begin position="19"/>
        <end position="68"/>
    </location>
</feature>